<sequence>MRAFASFENLGGKMNKVESAVSFFNERFNCCQSVLLAYCEEFGLDRQVASKISTGFGGGMGRMAGVCGVVTGAFMVLGLKY</sequence>
<reference evidence="2" key="1">
    <citation type="journal article" date="2014" name="Front. Microbiol.">
        <title>High frequency of phylogenetically diverse reductive dehalogenase-homologous genes in deep subseafloor sedimentary metagenomes.</title>
        <authorList>
            <person name="Kawai M."/>
            <person name="Futagami T."/>
            <person name="Toyoda A."/>
            <person name="Takaki Y."/>
            <person name="Nishi S."/>
            <person name="Hori S."/>
            <person name="Arai W."/>
            <person name="Tsubouchi T."/>
            <person name="Morono Y."/>
            <person name="Uchiyama I."/>
            <person name="Ito T."/>
            <person name="Fujiyama A."/>
            <person name="Inagaki F."/>
            <person name="Takami H."/>
        </authorList>
    </citation>
    <scope>NUCLEOTIDE SEQUENCE</scope>
    <source>
        <strain evidence="2">Expedition CK06-06</strain>
    </source>
</reference>
<gene>
    <name evidence="2" type="ORF">S03H2_04756</name>
</gene>
<proteinExistence type="predicted"/>
<dbReference type="EMBL" id="BARU01001920">
    <property type="protein sequence ID" value="GAH22183.1"/>
    <property type="molecule type" value="Genomic_DNA"/>
</dbReference>
<feature type="non-terminal residue" evidence="2">
    <location>
        <position position="81"/>
    </location>
</feature>
<keyword evidence="1" id="KW-0472">Membrane</keyword>
<organism evidence="2">
    <name type="scientific">marine sediment metagenome</name>
    <dbReference type="NCBI Taxonomy" id="412755"/>
    <lineage>
        <taxon>unclassified sequences</taxon>
        <taxon>metagenomes</taxon>
        <taxon>ecological metagenomes</taxon>
    </lineage>
</organism>
<keyword evidence="1" id="KW-1133">Transmembrane helix</keyword>
<name>X1FN36_9ZZZZ</name>
<dbReference type="InterPro" id="IPR010181">
    <property type="entry name" value="CGCAxxGCC_motif"/>
</dbReference>
<feature type="transmembrane region" description="Helical" evidence="1">
    <location>
        <begin position="60"/>
        <end position="79"/>
    </location>
</feature>
<keyword evidence="1" id="KW-0812">Transmembrane</keyword>
<evidence type="ECO:0000313" key="2">
    <source>
        <dbReference type="EMBL" id="GAH22183.1"/>
    </source>
</evidence>
<dbReference type="Pfam" id="PF09719">
    <property type="entry name" value="C_GCAxxG_C_C"/>
    <property type="match status" value="1"/>
</dbReference>
<evidence type="ECO:0000256" key="1">
    <source>
        <dbReference type="SAM" id="Phobius"/>
    </source>
</evidence>
<comment type="caution">
    <text evidence="2">The sequence shown here is derived from an EMBL/GenBank/DDBJ whole genome shotgun (WGS) entry which is preliminary data.</text>
</comment>
<evidence type="ECO:0008006" key="3">
    <source>
        <dbReference type="Google" id="ProtNLM"/>
    </source>
</evidence>
<accession>X1FN36</accession>
<dbReference type="AlphaFoldDB" id="X1FN36"/>
<protein>
    <recommendedName>
        <fullName evidence="3">C_GCAxxG_C_C family protein</fullName>
    </recommendedName>
</protein>